<dbReference type="Ensembl" id="ENSCGRT00001009586.1">
    <property type="protein sequence ID" value="ENSCGRP00001006132.1"/>
    <property type="gene ID" value="ENSCGRG00001008238.1"/>
</dbReference>
<dbReference type="GeneID" id="100760713"/>
<evidence type="ECO:0000313" key="6">
    <source>
        <dbReference type="RefSeq" id="XP_027257037.1"/>
    </source>
</evidence>
<sequence length="382" mass="44322">MASSDSSSEMPASPQTPNSIPCIKQGLSEPANPGITISLLEIGSLPPFCWGSLPPPKDSIRPLGRTGLVQKFSNLLKDVKDVLKSIAGNEEMMTTEVRESFDDASTSEDMLEPKIRGVDRRKKMGFRDMLTNFQLEKEQNMKKRREMILHNQSAKNAIQAHRRDRCNSEEKKGCDDMHLNIERGRYGSLHIHGEYRRLRNNMEQLLQEADHWSIQHRELSDLMRSYQESHKERREPSENNHICYQTQANNEPSTKQELEAQVKKLSHDTHSLHLIAALLENECQILQQRVDILRELHLHEAEPQQERPCYLQDRKYQKFVEADKMECNKQNPKVMEGTYPKKEKISRNSDACLTKKARNNRCNTRVGRKTLLVKRRTHSSFR</sequence>
<dbReference type="GO" id="GO:0005634">
    <property type="term" value="C:nucleus"/>
    <property type="evidence" value="ECO:0007669"/>
    <property type="project" value="Ensembl"/>
</dbReference>
<proteinExistence type="predicted"/>
<evidence type="ECO:0000313" key="4">
    <source>
        <dbReference type="Proteomes" id="UP000001075"/>
    </source>
</evidence>
<dbReference type="Proteomes" id="UP000001075">
    <property type="component" value="Unassembled WGS sequence"/>
</dbReference>
<evidence type="ECO:0000313" key="5">
    <source>
        <dbReference type="Proteomes" id="UP001108280"/>
    </source>
</evidence>
<evidence type="ECO:0000313" key="2">
    <source>
        <dbReference type="EMBL" id="EGW11499.1"/>
    </source>
</evidence>
<dbReference type="GO" id="GO:0045944">
    <property type="term" value="P:positive regulation of transcription by RNA polymerase II"/>
    <property type="evidence" value="ECO:0007669"/>
    <property type="project" value="Ensembl"/>
</dbReference>
<reference evidence="5" key="4">
    <citation type="journal article" date="2020" name="Biotechnol. Bioeng.">
        <title>Chromosome-scale scaffolds for the Chinese hamster reference genome assembly to facilitate the study of the CHO epigenome.</title>
        <authorList>
            <person name="Hilliard W."/>
            <person name="MacDonald M."/>
            <person name="Lee K.H."/>
        </authorList>
    </citation>
    <scope>NUCLEOTIDE SEQUENCE [LARGE SCALE GENOMIC DNA]</scope>
    <source>
        <strain evidence="5">17A/GY</strain>
    </source>
</reference>
<feature type="region of interest" description="Disordered" evidence="1">
    <location>
        <begin position="1"/>
        <end position="25"/>
    </location>
</feature>
<accession>G3HXA7</accession>
<dbReference type="PANTHER" id="PTHR47889:SF1">
    <property type="entry name" value="SPERMATOGENIC LEUCINE ZIPPER PROTEIN 1"/>
    <property type="match status" value="1"/>
</dbReference>
<dbReference type="GO" id="GO:0000981">
    <property type="term" value="F:DNA-binding transcription factor activity, RNA polymerase II-specific"/>
    <property type="evidence" value="ECO:0007669"/>
    <property type="project" value="Ensembl"/>
</dbReference>
<dbReference type="CTD" id="84654"/>
<reference evidence="3" key="6">
    <citation type="submission" date="2025-05" db="UniProtKB">
        <authorList>
            <consortium name="Ensembl"/>
        </authorList>
    </citation>
    <scope>IDENTIFICATION</scope>
</reference>
<dbReference type="RefSeq" id="XP_027257037.1">
    <property type="nucleotide sequence ID" value="XM_027401236.1"/>
</dbReference>
<dbReference type="AlphaFoldDB" id="G3HXA7"/>
<dbReference type="InterPro" id="IPR042961">
    <property type="entry name" value="Spz1"/>
</dbReference>
<dbReference type="GeneTree" id="ENSGT00950000182767"/>
<dbReference type="PaxDb" id="10029-XP_007634359.1"/>
<name>G3HXA7_CRIGR</name>
<protein>
    <submittedName>
        <fullName evidence="3">Spermatogenic leucine zipper 1</fullName>
    </submittedName>
    <submittedName>
        <fullName evidence="2 6">Spermatogenic leucine zipper protein 1</fullName>
    </submittedName>
</protein>
<reference evidence="4" key="1">
    <citation type="journal article" date="2011" name="Nat. Biotechnol.">
        <title>The genomic sequence of the Chinese hamster ovary (CHO)-K1 cell line.</title>
        <authorList>
            <person name="Xu X."/>
            <person name="Nagarajan H."/>
            <person name="Lewis N.E."/>
            <person name="Pan S."/>
            <person name="Cai Z."/>
            <person name="Liu X."/>
            <person name="Chen W."/>
            <person name="Xie M."/>
            <person name="Wang W."/>
            <person name="Hammond S."/>
            <person name="Andersen M.R."/>
            <person name="Neff N."/>
            <person name="Passarelli B."/>
            <person name="Koh W."/>
            <person name="Fan H.C."/>
            <person name="Wang J."/>
            <person name="Gui Y."/>
            <person name="Lee K.H."/>
            <person name="Betenbaugh M.J."/>
            <person name="Quake S.R."/>
            <person name="Famili I."/>
            <person name="Palsson B.O."/>
            <person name="Wang J."/>
        </authorList>
    </citation>
    <scope>NUCLEOTIDE SEQUENCE [LARGE SCALE GENOMIC DNA]</scope>
    <source>
        <strain evidence="4">CHO K1 cell line</strain>
    </source>
</reference>
<dbReference type="GO" id="GO:0070888">
    <property type="term" value="F:E-box binding"/>
    <property type="evidence" value="ECO:0007669"/>
    <property type="project" value="Ensembl"/>
</dbReference>
<dbReference type="STRING" id="10029.G3HXA7"/>
<dbReference type="EMBL" id="JH000863">
    <property type="protein sequence ID" value="EGW11499.1"/>
    <property type="molecule type" value="Genomic_DNA"/>
</dbReference>
<reference evidence="5" key="3">
    <citation type="journal article" date="2018" name="Biotechnol. Bioeng.">
        <title>A reference genome of the Chinese hamster based on a hybrid assembly strategy.</title>
        <authorList>
            <person name="Rupp O."/>
            <person name="MacDonald M.L."/>
            <person name="Li S."/>
            <person name="Dhiman H."/>
            <person name="Polson S."/>
            <person name="Griep S."/>
            <person name="Heffner K."/>
            <person name="Hernandez I."/>
            <person name="Brinkrolf K."/>
            <person name="Jadhav V."/>
            <person name="Samoudi M."/>
            <person name="Hao H."/>
            <person name="Kingham B."/>
            <person name="Goesmann A."/>
            <person name="Betenbaugh M.J."/>
            <person name="Lewis N.E."/>
            <person name="Borth N."/>
            <person name="Lee K.H."/>
        </authorList>
    </citation>
    <scope>NUCLEOTIDE SEQUENCE [LARGE SCALE GENOMIC DNA]</scope>
    <source>
        <strain evidence="5">17A/GY</strain>
    </source>
</reference>
<dbReference type="Proteomes" id="UP000694386">
    <property type="component" value="Unplaced"/>
</dbReference>
<dbReference type="PANTHER" id="PTHR47889">
    <property type="entry name" value="SPERMATOGENIC LEUCINE ZIPPER PROTEIN 1"/>
    <property type="match status" value="1"/>
</dbReference>
<dbReference type="RefSeq" id="XP_003507917.1">
    <property type="nucleotide sequence ID" value="XM_003507869.1"/>
</dbReference>
<reference evidence="2" key="2">
    <citation type="submission" date="2011-08" db="EMBL/GenBank/DDBJ databases">
        <title>The genomic sequence of the Chinese hamster ovary CHO-K1 cell line.</title>
        <authorList>
            <person name="Xu X."/>
            <person name="Nagarajan H."/>
            <person name="Lewis N.E."/>
            <person name="Pan S."/>
            <person name="Cai Z."/>
            <person name="Liu X."/>
            <person name="Chen W."/>
            <person name="Xie M."/>
            <person name="Wang W."/>
            <person name="Hammond S."/>
            <person name="Andersen M.R."/>
            <person name="Neff N."/>
            <person name="Passarelli B."/>
            <person name="Koh W."/>
            <person name="Fan C.H."/>
            <person name="Wang J."/>
            <person name="Gui Y."/>
            <person name="Lee K.H."/>
            <person name="Betenbaugh M.J."/>
            <person name="Quake S.R."/>
            <person name="Famili I."/>
            <person name="Palsson B.O."/>
            <person name="Wang J."/>
        </authorList>
    </citation>
    <scope>NUCLEOTIDE SEQUENCE</scope>
</reference>
<keyword evidence="5" id="KW-1185">Reference proteome</keyword>
<dbReference type="KEGG" id="cge:100760713"/>
<reference evidence="6" key="5">
    <citation type="submission" date="2025-04" db="UniProtKB">
        <authorList>
            <consortium name="RefSeq"/>
        </authorList>
    </citation>
    <scope>IDENTIFICATION</scope>
    <source>
        <strain evidence="6">17A/GY</strain>
        <tissue evidence="6">Liver</tissue>
    </source>
</reference>
<evidence type="ECO:0000256" key="1">
    <source>
        <dbReference type="SAM" id="MobiDB-lite"/>
    </source>
</evidence>
<organism evidence="2 4">
    <name type="scientific">Cricetulus griseus</name>
    <name type="common">Chinese hamster</name>
    <name type="synonym">Cricetulus barabensis griseus</name>
    <dbReference type="NCBI Taxonomy" id="10029"/>
    <lineage>
        <taxon>Eukaryota</taxon>
        <taxon>Metazoa</taxon>
        <taxon>Chordata</taxon>
        <taxon>Craniata</taxon>
        <taxon>Vertebrata</taxon>
        <taxon>Euteleostomi</taxon>
        <taxon>Mammalia</taxon>
        <taxon>Eutheria</taxon>
        <taxon>Euarchontoglires</taxon>
        <taxon>Glires</taxon>
        <taxon>Rodentia</taxon>
        <taxon>Myomorpha</taxon>
        <taxon>Muroidea</taxon>
        <taxon>Cricetidae</taxon>
        <taxon>Cricetinae</taxon>
        <taxon>Cricetulus</taxon>
    </lineage>
</organism>
<feature type="compositionally biased region" description="Low complexity" evidence="1">
    <location>
        <begin position="1"/>
        <end position="13"/>
    </location>
</feature>
<dbReference type="OrthoDB" id="9830670at2759"/>
<evidence type="ECO:0000313" key="3">
    <source>
        <dbReference type="Ensembl" id="ENSCGRP00001006132.1"/>
    </source>
</evidence>
<gene>
    <name evidence="3 6" type="primary">Spz1</name>
    <name evidence="2" type="ORF">I79_015626</name>
</gene>
<dbReference type="eggNOG" id="ENOG502QS87">
    <property type="taxonomic scope" value="Eukaryota"/>
</dbReference>
<dbReference type="Proteomes" id="UP001108280">
    <property type="component" value="Chromosome 2"/>
</dbReference>